<keyword evidence="2" id="KW-0472">Membrane</keyword>
<dbReference type="EMBL" id="QEAM01000653">
    <property type="protein sequence ID" value="TPX37329.1"/>
    <property type="molecule type" value="Genomic_DNA"/>
</dbReference>
<feature type="transmembrane region" description="Helical" evidence="2">
    <location>
        <begin position="146"/>
        <end position="163"/>
    </location>
</feature>
<organism evidence="5 6">
    <name type="scientific">Synchytrium endobioticum</name>
    <dbReference type="NCBI Taxonomy" id="286115"/>
    <lineage>
        <taxon>Eukaryota</taxon>
        <taxon>Fungi</taxon>
        <taxon>Fungi incertae sedis</taxon>
        <taxon>Chytridiomycota</taxon>
        <taxon>Chytridiomycota incertae sedis</taxon>
        <taxon>Chytridiomycetes</taxon>
        <taxon>Synchytriales</taxon>
        <taxon>Synchytriaceae</taxon>
        <taxon>Synchytrium</taxon>
    </lineage>
</organism>
<keyword evidence="6" id="KW-1185">Reference proteome</keyword>
<evidence type="ECO:0000256" key="2">
    <source>
        <dbReference type="SAM" id="Phobius"/>
    </source>
</evidence>
<dbReference type="AlphaFoldDB" id="A0A507CLI7"/>
<protein>
    <submittedName>
        <fullName evidence="5">Uncharacterized protein</fullName>
    </submittedName>
</protein>
<evidence type="ECO:0000313" key="6">
    <source>
        <dbReference type="Proteomes" id="UP000317494"/>
    </source>
</evidence>
<dbReference type="Proteomes" id="UP000320475">
    <property type="component" value="Unassembled WGS sequence"/>
</dbReference>
<accession>A0A507CLI7</accession>
<sequence length="248" mass="27156">MHWSNLIYLVIPSVVLFQLTDAFKVDSSNELVAIESTKEEVGHHLYKRMYSVLRLPRRPNRSYVFELGHPLYERLFPSAVEEHTPDPLRRRRNFARKCHKVGNSAFLIAGGLTGVGLVLITVYLIIMGVETFSRKPLRPLPGLEGAGQLAGAVICSILAYSCFSDAIKGALKFEEDATSFSKMMAPLPPSMVTGDIEMGHHSHPVLPMSPYDPPSVTLHTSSHDSDHTSTSLGSGSNSNGAGLDSLQL</sequence>
<feature type="signal peptide" evidence="3">
    <location>
        <begin position="1"/>
        <end position="22"/>
    </location>
</feature>
<evidence type="ECO:0000256" key="3">
    <source>
        <dbReference type="SAM" id="SignalP"/>
    </source>
</evidence>
<feature type="region of interest" description="Disordered" evidence="1">
    <location>
        <begin position="194"/>
        <end position="248"/>
    </location>
</feature>
<dbReference type="VEuPathDB" id="FungiDB:SeMB42_g06501"/>
<evidence type="ECO:0000256" key="1">
    <source>
        <dbReference type="SAM" id="MobiDB-lite"/>
    </source>
</evidence>
<reference evidence="6 7" key="1">
    <citation type="journal article" date="2019" name="Sci. Rep.">
        <title>Comparative genomics of chytrid fungi reveal insights into the obligate biotrophic and pathogenic lifestyle of Synchytrium endobioticum.</title>
        <authorList>
            <person name="van de Vossenberg B.T.L.H."/>
            <person name="Warris S."/>
            <person name="Nguyen H.D.T."/>
            <person name="van Gent-Pelzer M.P.E."/>
            <person name="Joly D.L."/>
            <person name="van de Geest H.C."/>
            <person name="Bonants P.J.M."/>
            <person name="Smith D.S."/>
            <person name="Levesque C.A."/>
            <person name="van der Lee T.A.J."/>
        </authorList>
    </citation>
    <scope>NUCLEOTIDE SEQUENCE [LARGE SCALE GENOMIC DNA]</scope>
    <source>
        <strain evidence="4 7">LEV6574</strain>
        <strain evidence="5 6">MB42</strain>
    </source>
</reference>
<keyword evidence="2" id="KW-1133">Transmembrane helix</keyword>
<keyword evidence="2" id="KW-0812">Transmembrane</keyword>
<name>A0A507CLI7_9FUNG</name>
<keyword evidence="3" id="KW-0732">Signal</keyword>
<evidence type="ECO:0000313" key="4">
    <source>
        <dbReference type="EMBL" id="TPX37329.1"/>
    </source>
</evidence>
<evidence type="ECO:0000313" key="7">
    <source>
        <dbReference type="Proteomes" id="UP000320475"/>
    </source>
</evidence>
<comment type="caution">
    <text evidence="5">The sequence shown here is derived from an EMBL/GenBank/DDBJ whole genome shotgun (WGS) entry which is preliminary data.</text>
</comment>
<dbReference type="EMBL" id="QEAN01000370">
    <property type="protein sequence ID" value="TPX39045.1"/>
    <property type="molecule type" value="Genomic_DNA"/>
</dbReference>
<evidence type="ECO:0000313" key="5">
    <source>
        <dbReference type="EMBL" id="TPX39045.1"/>
    </source>
</evidence>
<gene>
    <name evidence="4" type="ORF">SeLEV6574_g07921</name>
    <name evidence="5" type="ORF">SeMB42_g06501</name>
</gene>
<dbReference type="Proteomes" id="UP000317494">
    <property type="component" value="Unassembled WGS sequence"/>
</dbReference>
<feature type="transmembrane region" description="Helical" evidence="2">
    <location>
        <begin position="101"/>
        <end position="126"/>
    </location>
</feature>
<feature type="compositionally biased region" description="Low complexity" evidence="1">
    <location>
        <begin position="228"/>
        <end position="248"/>
    </location>
</feature>
<proteinExistence type="predicted"/>
<feature type="chain" id="PRO_5033463832" evidence="3">
    <location>
        <begin position="23"/>
        <end position="248"/>
    </location>
</feature>